<accession>A0ABP1R928</accession>
<protein>
    <recommendedName>
        <fullName evidence="6">RRM domain-containing protein</fullName>
    </recommendedName>
</protein>
<comment type="subcellular location">
    <subcellularLocation>
        <location evidence="1">Nucleus</location>
    </subcellularLocation>
</comment>
<evidence type="ECO:0000256" key="3">
    <source>
        <dbReference type="ARBA" id="ARBA00023242"/>
    </source>
</evidence>
<keyword evidence="8" id="KW-1185">Reference proteome</keyword>
<reference evidence="7 8" key="1">
    <citation type="submission" date="2024-08" db="EMBL/GenBank/DDBJ databases">
        <authorList>
            <person name="Cucini C."/>
            <person name="Frati F."/>
        </authorList>
    </citation>
    <scope>NUCLEOTIDE SEQUENCE [LARGE SCALE GENOMIC DNA]</scope>
</reference>
<feature type="region of interest" description="Disordered" evidence="5">
    <location>
        <begin position="1"/>
        <end position="35"/>
    </location>
</feature>
<feature type="domain" description="RRM" evidence="6">
    <location>
        <begin position="285"/>
        <end position="361"/>
    </location>
</feature>
<dbReference type="Proteomes" id="UP001642540">
    <property type="component" value="Unassembled WGS sequence"/>
</dbReference>
<proteinExistence type="predicted"/>
<dbReference type="PANTHER" id="PTHR15597:SF22">
    <property type="entry name" value="RNA-BINDING FOX PROTEIN 1, ISOFORM H"/>
    <property type="match status" value="1"/>
</dbReference>
<keyword evidence="2 4" id="KW-0694">RNA-binding</keyword>
<evidence type="ECO:0000259" key="6">
    <source>
        <dbReference type="PROSITE" id="PS50102"/>
    </source>
</evidence>
<evidence type="ECO:0000256" key="1">
    <source>
        <dbReference type="ARBA" id="ARBA00004123"/>
    </source>
</evidence>
<gene>
    <name evidence="7" type="ORF">ODALV1_LOCUS19911</name>
</gene>
<feature type="region of interest" description="Disordered" evidence="5">
    <location>
        <begin position="222"/>
        <end position="252"/>
    </location>
</feature>
<comment type="caution">
    <text evidence="7">The sequence shown here is derived from an EMBL/GenBank/DDBJ whole genome shotgun (WGS) entry which is preliminary data.</text>
</comment>
<sequence>MAMTMAAPNLSQTTNSGTQSDFQTSSTTTTNTNGPMVVKAEVGCMTMTMPNGSPMMNCLSKDGNNSTINNFEASTSNCGGPGGGMNGTGGIGISTMTSGLNSSPVVMPSNSVSTGTSTIGLEVRKPGIIMNGTPPQSTGLVVANSNNFSCSTVLANCQQVQAGNPMIPNNTTHTVQAGNLPYAGGAAGGMQNGDHLANSAGVSGVALQQLKMEKDVGQQFTTSTTGVSVGSQAVEQQTQTEPEPEVSTSSITSLTITGNSVNQATSTIAQNTNDVSSISGKHQPKRLHVSNIPFRFRDPDLRAMFGPFGAILDVEIIFNERGSKGFGFVTFANCADAERAREKLHGTVVEGRKIEVNNATARVQTKKPIPAGITNVGAMRGAAMLQRGLGHRLAGVSAHHQSPLVGTNSSAAAIAAAALARQSSLNLNAAAAGLHGIPPGAAVYYDPFLTAATDPRVQASYAAAATYTAAAARAAYAGAAAAAQPAGVASFVPGYGREFPETYLSHHNIGPVTGYGTAVYRSGYNRFAPY</sequence>
<feature type="compositionally biased region" description="Polar residues" evidence="5">
    <location>
        <begin position="9"/>
        <end position="23"/>
    </location>
</feature>
<name>A0ABP1R928_9HEXA</name>
<evidence type="ECO:0000313" key="7">
    <source>
        <dbReference type="EMBL" id="CAL8122670.1"/>
    </source>
</evidence>
<dbReference type="InterPro" id="IPR047131">
    <property type="entry name" value="RBFOX1-like"/>
</dbReference>
<keyword evidence="3" id="KW-0539">Nucleus</keyword>
<feature type="compositionally biased region" description="Low complexity" evidence="5">
    <location>
        <begin position="24"/>
        <end position="33"/>
    </location>
</feature>
<dbReference type="SMART" id="SM00360">
    <property type="entry name" value="RRM"/>
    <property type="match status" value="1"/>
</dbReference>
<dbReference type="Gene3D" id="3.30.70.330">
    <property type="match status" value="1"/>
</dbReference>
<dbReference type="Pfam" id="PF00076">
    <property type="entry name" value="RRM_1"/>
    <property type="match status" value="1"/>
</dbReference>
<evidence type="ECO:0000256" key="2">
    <source>
        <dbReference type="ARBA" id="ARBA00022884"/>
    </source>
</evidence>
<dbReference type="CDD" id="cd12407">
    <property type="entry name" value="RRM_FOX1_like"/>
    <property type="match status" value="1"/>
</dbReference>
<dbReference type="InterPro" id="IPR035979">
    <property type="entry name" value="RBD_domain_sf"/>
</dbReference>
<dbReference type="PANTHER" id="PTHR15597">
    <property type="entry name" value="ATAXIN 2-BINDING PROTEIN 1-RELATED"/>
    <property type="match status" value="1"/>
</dbReference>
<dbReference type="InterPro" id="IPR000504">
    <property type="entry name" value="RRM_dom"/>
</dbReference>
<dbReference type="SUPFAM" id="SSF54928">
    <property type="entry name" value="RNA-binding domain, RBD"/>
    <property type="match status" value="1"/>
</dbReference>
<dbReference type="InterPro" id="IPR034237">
    <property type="entry name" value="FOX1_RRM"/>
</dbReference>
<organism evidence="7 8">
    <name type="scientific">Orchesella dallaii</name>
    <dbReference type="NCBI Taxonomy" id="48710"/>
    <lineage>
        <taxon>Eukaryota</taxon>
        <taxon>Metazoa</taxon>
        <taxon>Ecdysozoa</taxon>
        <taxon>Arthropoda</taxon>
        <taxon>Hexapoda</taxon>
        <taxon>Collembola</taxon>
        <taxon>Entomobryomorpha</taxon>
        <taxon>Entomobryoidea</taxon>
        <taxon>Orchesellidae</taxon>
        <taxon>Orchesellinae</taxon>
        <taxon>Orchesella</taxon>
    </lineage>
</organism>
<evidence type="ECO:0000256" key="5">
    <source>
        <dbReference type="SAM" id="MobiDB-lite"/>
    </source>
</evidence>
<dbReference type="EMBL" id="CAXLJM020000068">
    <property type="protein sequence ID" value="CAL8122670.1"/>
    <property type="molecule type" value="Genomic_DNA"/>
</dbReference>
<dbReference type="PROSITE" id="PS50102">
    <property type="entry name" value="RRM"/>
    <property type="match status" value="1"/>
</dbReference>
<dbReference type="InterPro" id="IPR012677">
    <property type="entry name" value="Nucleotide-bd_a/b_plait_sf"/>
</dbReference>
<evidence type="ECO:0000313" key="8">
    <source>
        <dbReference type="Proteomes" id="UP001642540"/>
    </source>
</evidence>
<evidence type="ECO:0000256" key="4">
    <source>
        <dbReference type="PROSITE-ProRule" id="PRU00176"/>
    </source>
</evidence>